<gene>
    <name evidence="1" type="ORF">FGO68_gene17519</name>
</gene>
<reference evidence="1" key="1">
    <citation type="submission" date="2019-06" db="EMBL/GenBank/DDBJ databases">
        <authorList>
            <person name="Zheng W."/>
        </authorList>
    </citation>
    <scope>NUCLEOTIDE SEQUENCE</scope>
    <source>
        <strain evidence="1">QDHG01</strain>
    </source>
</reference>
<sequence length="130" mass="15546">MRTYFPILEKPNYIISDNQPIWSSSWNVTSYAANLQQMKDPSMKTLVQKFEVQYEFRDKHSKIAYYYWNMTKQQFTHSSHHVIVQLSCRISQFSLKTSRDQAKQQRTTPLASCLSPFILRKELRKFRVNS</sequence>
<comment type="caution">
    <text evidence="1">The sequence shown here is derived from an EMBL/GenBank/DDBJ whole genome shotgun (WGS) entry which is preliminary data.</text>
</comment>
<organism evidence="1 2">
    <name type="scientific">Halteria grandinella</name>
    <dbReference type="NCBI Taxonomy" id="5974"/>
    <lineage>
        <taxon>Eukaryota</taxon>
        <taxon>Sar</taxon>
        <taxon>Alveolata</taxon>
        <taxon>Ciliophora</taxon>
        <taxon>Intramacronucleata</taxon>
        <taxon>Spirotrichea</taxon>
        <taxon>Stichotrichia</taxon>
        <taxon>Sporadotrichida</taxon>
        <taxon>Halteriidae</taxon>
        <taxon>Halteria</taxon>
    </lineage>
</organism>
<dbReference type="Proteomes" id="UP000785679">
    <property type="component" value="Unassembled WGS sequence"/>
</dbReference>
<accession>A0A8J8P695</accession>
<name>A0A8J8P695_HALGN</name>
<proteinExistence type="predicted"/>
<dbReference type="AlphaFoldDB" id="A0A8J8P695"/>
<dbReference type="EMBL" id="RRYP01001174">
    <property type="protein sequence ID" value="TNV86306.1"/>
    <property type="molecule type" value="Genomic_DNA"/>
</dbReference>
<evidence type="ECO:0000313" key="1">
    <source>
        <dbReference type="EMBL" id="TNV86306.1"/>
    </source>
</evidence>
<evidence type="ECO:0000313" key="2">
    <source>
        <dbReference type="Proteomes" id="UP000785679"/>
    </source>
</evidence>
<keyword evidence="2" id="KW-1185">Reference proteome</keyword>
<protein>
    <submittedName>
        <fullName evidence="1">Uncharacterized protein</fullName>
    </submittedName>
</protein>